<evidence type="ECO:0000313" key="3">
    <source>
        <dbReference type="Proteomes" id="UP000314294"/>
    </source>
</evidence>
<accession>A0A4Z2IRC3</accession>
<feature type="region of interest" description="Disordered" evidence="1">
    <location>
        <begin position="76"/>
        <end position="173"/>
    </location>
</feature>
<comment type="caution">
    <text evidence="2">The sequence shown here is derived from an EMBL/GenBank/DDBJ whole genome shotgun (WGS) entry which is preliminary data.</text>
</comment>
<reference evidence="2 3" key="1">
    <citation type="submission" date="2019-03" db="EMBL/GenBank/DDBJ databases">
        <title>First draft genome of Liparis tanakae, snailfish: a comprehensive survey of snailfish specific genes.</title>
        <authorList>
            <person name="Kim W."/>
            <person name="Song I."/>
            <person name="Jeong J.-H."/>
            <person name="Kim D."/>
            <person name="Kim S."/>
            <person name="Ryu S."/>
            <person name="Song J.Y."/>
            <person name="Lee S.K."/>
        </authorList>
    </citation>
    <scope>NUCLEOTIDE SEQUENCE [LARGE SCALE GENOMIC DNA]</scope>
    <source>
        <tissue evidence="2">Muscle</tissue>
    </source>
</reference>
<proteinExistence type="predicted"/>
<dbReference type="Proteomes" id="UP000314294">
    <property type="component" value="Unassembled WGS sequence"/>
</dbReference>
<feature type="compositionally biased region" description="Low complexity" evidence="1">
    <location>
        <begin position="141"/>
        <end position="154"/>
    </location>
</feature>
<feature type="compositionally biased region" description="Pro residues" evidence="1">
    <location>
        <begin position="82"/>
        <end position="95"/>
    </location>
</feature>
<evidence type="ECO:0000313" key="2">
    <source>
        <dbReference type="EMBL" id="TNN80381.1"/>
    </source>
</evidence>
<keyword evidence="3" id="KW-1185">Reference proteome</keyword>
<dbReference type="AlphaFoldDB" id="A0A4Z2IRC3"/>
<gene>
    <name evidence="2" type="ORF">EYF80_009405</name>
</gene>
<name>A0A4Z2IRC3_9TELE</name>
<dbReference type="EMBL" id="SRLO01000055">
    <property type="protein sequence ID" value="TNN80381.1"/>
    <property type="molecule type" value="Genomic_DNA"/>
</dbReference>
<organism evidence="2 3">
    <name type="scientific">Liparis tanakae</name>
    <name type="common">Tanaka's snailfish</name>
    <dbReference type="NCBI Taxonomy" id="230148"/>
    <lineage>
        <taxon>Eukaryota</taxon>
        <taxon>Metazoa</taxon>
        <taxon>Chordata</taxon>
        <taxon>Craniata</taxon>
        <taxon>Vertebrata</taxon>
        <taxon>Euteleostomi</taxon>
        <taxon>Actinopterygii</taxon>
        <taxon>Neopterygii</taxon>
        <taxon>Teleostei</taxon>
        <taxon>Neoteleostei</taxon>
        <taxon>Acanthomorphata</taxon>
        <taxon>Eupercaria</taxon>
        <taxon>Perciformes</taxon>
        <taxon>Cottioidei</taxon>
        <taxon>Cottales</taxon>
        <taxon>Liparidae</taxon>
        <taxon>Liparis</taxon>
    </lineage>
</organism>
<protein>
    <submittedName>
        <fullName evidence="2">Uncharacterized protein</fullName>
    </submittedName>
</protein>
<evidence type="ECO:0000256" key="1">
    <source>
        <dbReference type="SAM" id="MobiDB-lite"/>
    </source>
</evidence>
<sequence>MTSFQFNLCFSSSGFNPSCGSDPSSGLTSLVHQWLVIGGGTAGPEASRTAKLLSLGFLAGPEAVAFVLEAEPLEDASVRPKSPSPPCPQLEPGPAKPEVVQSNWSGELLEPPASDSTSMSSLHAPRWSSRPMPSAWRVSTVPSDSVPSQLSPSPDLDPRREGEPPSLPGPNPPAAWISSMKSSRRIRDLVELGGQLLNGFGGGVGFLLVGPLQRLLLLRAQHHSGLLQVLLPRALGALDVVGPH</sequence>